<dbReference type="RefSeq" id="WP_211143063.1">
    <property type="nucleotide sequence ID" value="NZ_JAEEGB010000014.1"/>
</dbReference>
<feature type="domain" description="RNA polymerase sigma-70 region 2" evidence="7">
    <location>
        <begin position="25"/>
        <end position="94"/>
    </location>
</feature>
<dbReference type="NCBIfam" id="TIGR02895">
    <property type="entry name" value="spore_sigI"/>
    <property type="match status" value="1"/>
</dbReference>
<comment type="subcellular location">
    <subcellularLocation>
        <location evidence="6">Cytoplasm</location>
    </subcellularLocation>
</comment>
<reference evidence="8" key="1">
    <citation type="submission" date="2020-12" db="EMBL/GenBank/DDBJ databases">
        <title>Clostridium thailandense sp. nov., a novel acetogenic bacterium isolated from peat land soil in Thailand.</title>
        <authorList>
            <person name="Chaikitkaew S."/>
            <person name="Birkeland N.K."/>
        </authorList>
    </citation>
    <scope>NUCLEOTIDE SEQUENCE</scope>
    <source>
        <strain evidence="8">DSM 17425</strain>
    </source>
</reference>
<dbReference type="InterPro" id="IPR014244">
    <property type="entry name" value="RNA_pol_sigma-I"/>
</dbReference>
<keyword evidence="2 6" id="KW-0805">Transcription regulation</keyword>
<dbReference type="HAMAP" id="MF_02064">
    <property type="entry name" value="Sigma70_SigI"/>
    <property type="match status" value="1"/>
</dbReference>
<dbReference type="GO" id="GO:0003677">
    <property type="term" value="F:DNA binding"/>
    <property type="evidence" value="ECO:0007669"/>
    <property type="project" value="UniProtKB-UniRule"/>
</dbReference>
<evidence type="ECO:0000256" key="3">
    <source>
        <dbReference type="ARBA" id="ARBA00023082"/>
    </source>
</evidence>
<protein>
    <recommendedName>
        <fullName evidence="6">RNA polymerase sigma factor SigI</fullName>
    </recommendedName>
</protein>
<keyword evidence="4 6" id="KW-0238">DNA-binding</keyword>
<keyword evidence="6" id="KW-0346">Stress response</keyword>
<evidence type="ECO:0000256" key="6">
    <source>
        <dbReference type="HAMAP-Rule" id="MF_02064"/>
    </source>
</evidence>
<evidence type="ECO:0000256" key="5">
    <source>
        <dbReference type="ARBA" id="ARBA00023163"/>
    </source>
</evidence>
<accession>A0A934I079</accession>
<evidence type="ECO:0000313" key="8">
    <source>
        <dbReference type="EMBL" id="MBI6873640.1"/>
    </source>
</evidence>
<dbReference type="InterPro" id="IPR013325">
    <property type="entry name" value="RNA_pol_sigma_r2"/>
</dbReference>
<dbReference type="GO" id="GO:0016987">
    <property type="term" value="F:sigma factor activity"/>
    <property type="evidence" value="ECO:0007669"/>
    <property type="project" value="UniProtKB-UniRule"/>
</dbReference>
<dbReference type="InterPro" id="IPR007627">
    <property type="entry name" value="RNA_pol_sigma70_r2"/>
</dbReference>
<evidence type="ECO:0000256" key="4">
    <source>
        <dbReference type="ARBA" id="ARBA00023125"/>
    </source>
</evidence>
<comment type="caution">
    <text evidence="8">The sequence shown here is derived from an EMBL/GenBank/DDBJ whole genome shotgun (WGS) entry which is preliminary data.</text>
</comment>
<sequence>MFFFKRSLEERVEKAKKDKEELNKLIEIYKPFIASTIQKKTGRFLQYGYDDELTIGMMAFKEAVDSYDKNKGKFLNFAKMVINLRCIDYYRKNEKYKEMIYLQGLYESENEVACSQIENKAIEEYKNQEENKMRKLEIQEYEKELKKWGIEFLELVQASPKQEKLKNLYKEVAQFIVRESDVLDNLVSTKRLPIKEIQQNIPIHRKKIERGRIYIIALVIVLIGDYKFIREYIE</sequence>
<dbReference type="AlphaFoldDB" id="A0A934I079"/>
<proteinExistence type="inferred from homology"/>
<name>A0A934I079_9CLOT</name>
<dbReference type="SUPFAM" id="SSF88946">
    <property type="entry name" value="Sigma2 domain of RNA polymerase sigma factors"/>
    <property type="match status" value="1"/>
</dbReference>
<dbReference type="GO" id="GO:0005737">
    <property type="term" value="C:cytoplasm"/>
    <property type="evidence" value="ECO:0007669"/>
    <property type="project" value="UniProtKB-SubCell"/>
</dbReference>
<dbReference type="Pfam" id="PF04542">
    <property type="entry name" value="Sigma70_r2"/>
    <property type="match status" value="1"/>
</dbReference>
<keyword evidence="3 6" id="KW-0731">Sigma factor</keyword>
<keyword evidence="1 6" id="KW-0963">Cytoplasm</keyword>
<dbReference type="EMBL" id="JAEEGB010000014">
    <property type="protein sequence ID" value="MBI6873640.1"/>
    <property type="molecule type" value="Genomic_DNA"/>
</dbReference>
<dbReference type="Proteomes" id="UP000622687">
    <property type="component" value="Unassembled WGS sequence"/>
</dbReference>
<comment type="activity regulation">
    <text evidence="6">Negatively regulated by the anti-sigma-I factor RsgI.</text>
</comment>
<dbReference type="PIRSF" id="PIRSF038953">
    <property type="entry name" value="SigI"/>
    <property type="match status" value="1"/>
</dbReference>
<feature type="short sequence motif" description="Polymerase core binding" evidence="6">
    <location>
        <begin position="51"/>
        <end position="64"/>
    </location>
</feature>
<organism evidence="8 9">
    <name type="scientific">Clostridium aciditolerans</name>
    <dbReference type="NCBI Taxonomy" id="339861"/>
    <lineage>
        <taxon>Bacteria</taxon>
        <taxon>Bacillati</taxon>
        <taxon>Bacillota</taxon>
        <taxon>Clostridia</taxon>
        <taxon>Eubacteriales</taxon>
        <taxon>Clostridiaceae</taxon>
        <taxon>Clostridium</taxon>
    </lineage>
</organism>
<evidence type="ECO:0000256" key="1">
    <source>
        <dbReference type="ARBA" id="ARBA00022490"/>
    </source>
</evidence>
<feature type="DNA-binding region" description="H-T-H motif" evidence="6">
    <location>
        <begin position="194"/>
        <end position="213"/>
    </location>
</feature>
<comment type="function">
    <text evidence="6">Sigma factors are initiation factors that promote the attachment of RNA polymerase to specific initiation sites and are then released.</text>
</comment>
<evidence type="ECO:0000313" key="9">
    <source>
        <dbReference type="Proteomes" id="UP000622687"/>
    </source>
</evidence>
<evidence type="ECO:0000256" key="2">
    <source>
        <dbReference type="ARBA" id="ARBA00023015"/>
    </source>
</evidence>
<dbReference type="GO" id="GO:0006352">
    <property type="term" value="P:DNA-templated transcription initiation"/>
    <property type="evidence" value="ECO:0007669"/>
    <property type="project" value="UniProtKB-UniRule"/>
</dbReference>
<gene>
    <name evidence="6 8" type="primary">sigI</name>
    <name evidence="8" type="ORF">I6U51_13115</name>
</gene>
<dbReference type="Gene3D" id="1.10.1740.10">
    <property type="match status" value="1"/>
</dbReference>
<keyword evidence="5 6" id="KW-0804">Transcription</keyword>
<evidence type="ECO:0000259" key="7">
    <source>
        <dbReference type="Pfam" id="PF04542"/>
    </source>
</evidence>
<comment type="subunit">
    <text evidence="6">Interacts with RsgI.</text>
</comment>
<comment type="similarity">
    <text evidence="6">Belongs to the sigma-70 factor family. SigI subfamily.</text>
</comment>
<keyword evidence="9" id="KW-1185">Reference proteome</keyword>